<gene>
    <name evidence="9" type="ORF">EVA_15731</name>
</gene>
<reference evidence="9" key="1">
    <citation type="journal article" date="2012" name="PLoS ONE">
        <title>Gene sets for utilization of primary and secondary nutrition supplies in the distal gut of endangered iberian lynx.</title>
        <authorList>
            <person name="Alcaide M."/>
            <person name="Messina E."/>
            <person name="Richter M."/>
            <person name="Bargiela R."/>
            <person name="Peplies J."/>
            <person name="Huws S.A."/>
            <person name="Newbold C.J."/>
            <person name="Golyshin P.N."/>
            <person name="Simon M.A."/>
            <person name="Lopez G."/>
            <person name="Yakimov M.M."/>
            <person name="Ferrer M."/>
        </authorList>
    </citation>
    <scope>NUCLEOTIDE SEQUENCE</scope>
</reference>
<keyword evidence="5" id="KW-0029">Amino-acid transport</keyword>
<feature type="transmembrane region" description="Helical" evidence="8">
    <location>
        <begin position="6"/>
        <end position="24"/>
    </location>
</feature>
<dbReference type="InterPro" id="IPR004685">
    <property type="entry name" value="Brnchd-chn_aa_trnsp_Livcs"/>
</dbReference>
<evidence type="ECO:0000313" key="9">
    <source>
        <dbReference type="EMBL" id="EJW96162.1"/>
    </source>
</evidence>
<comment type="caution">
    <text evidence="9">The sequence shown here is derived from an EMBL/GenBank/DDBJ whole genome shotgun (WGS) entry which is preliminary data.</text>
</comment>
<keyword evidence="3" id="KW-1003">Cell membrane</keyword>
<dbReference type="GO" id="GO:0006865">
    <property type="term" value="P:amino acid transport"/>
    <property type="evidence" value="ECO:0007669"/>
    <property type="project" value="UniProtKB-KW"/>
</dbReference>
<feature type="transmembrane region" description="Helical" evidence="8">
    <location>
        <begin position="49"/>
        <end position="68"/>
    </location>
</feature>
<keyword evidence="7 8" id="KW-0472">Membrane</keyword>
<organism evidence="9">
    <name type="scientific">gut metagenome</name>
    <dbReference type="NCBI Taxonomy" id="749906"/>
    <lineage>
        <taxon>unclassified sequences</taxon>
        <taxon>metagenomes</taxon>
        <taxon>organismal metagenomes</taxon>
    </lineage>
</organism>
<keyword evidence="2" id="KW-0813">Transport</keyword>
<comment type="subcellular location">
    <subcellularLocation>
        <location evidence="1">Cell membrane</location>
        <topology evidence="1">Multi-pass membrane protein</topology>
    </subcellularLocation>
</comment>
<keyword evidence="4 8" id="KW-0812">Transmembrane</keyword>
<feature type="non-terminal residue" evidence="9">
    <location>
        <position position="1"/>
    </location>
</feature>
<evidence type="ECO:0000256" key="3">
    <source>
        <dbReference type="ARBA" id="ARBA00022475"/>
    </source>
</evidence>
<dbReference type="EMBL" id="AMCI01005423">
    <property type="protein sequence ID" value="EJW96162.1"/>
    <property type="molecule type" value="Genomic_DNA"/>
</dbReference>
<keyword evidence="6 8" id="KW-1133">Transmembrane helix</keyword>
<dbReference type="GO" id="GO:0005886">
    <property type="term" value="C:plasma membrane"/>
    <property type="evidence" value="ECO:0007669"/>
    <property type="project" value="UniProtKB-SubCell"/>
</dbReference>
<dbReference type="Pfam" id="PF05525">
    <property type="entry name" value="Branch_AA_trans"/>
    <property type="match status" value="1"/>
</dbReference>
<accession>J9G2Y0</accession>
<name>J9G2Y0_9ZZZZ</name>
<sequence length="75" mass="8146">IGKNPYVYPCTVGAVGLVSVLYALDKMHLPLGFVAELCSVLPFYKEGMGWVLVAVVMTCLCILIQKFANRDHSAA</sequence>
<evidence type="ECO:0000256" key="2">
    <source>
        <dbReference type="ARBA" id="ARBA00022448"/>
    </source>
</evidence>
<evidence type="ECO:0000256" key="8">
    <source>
        <dbReference type="SAM" id="Phobius"/>
    </source>
</evidence>
<dbReference type="AlphaFoldDB" id="J9G2Y0"/>
<proteinExistence type="predicted"/>
<evidence type="ECO:0000256" key="7">
    <source>
        <dbReference type="ARBA" id="ARBA00023136"/>
    </source>
</evidence>
<dbReference type="GO" id="GO:0015658">
    <property type="term" value="F:branched-chain amino acid transmembrane transporter activity"/>
    <property type="evidence" value="ECO:0007669"/>
    <property type="project" value="InterPro"/>
</dbReference>
<evidence type="ECO:0000256" key="1">
    <source>
        <dbReference type="ARBA" id="ARBA00004651"/>
    </source>
</evidence>
<evidence type="ECO:0000256" key="5">
    <source>
        <dbReference type="ARBA" id="ARBA00022970"/>
    </source>
</evidence>
<evidence type="ECO:0000256" key="6">
    <source>
        <dbReference type="ARBA" id="ARBA00022989"/>
    </source>
</evidence>
<evidence type="ECO:0000256" key="4">
    <source>
        <dbReference type="ARBA" id="ARBA00022692"/>
    </source>
</evidence>
<protein>
    <submittedName>
        <fullName evidence="9">Branched-chain amino acid transport system II carrier protein</fullName>
    </submittedName>
</protein>